<name>A0A9P5XW85_9AGAR</name>
<dbReference type="Proteomes" id="UP000807353">
    <property type="component" value="Unassembled WGS sequence"/>
</dbReference>
<evidence type="ECO:0000313" key="2">
    <source>
        <dbReference type="EMBL" id="KAF9458882.1"/>
    </source>
</evidence>
<protein>
    <submittedName>
        <fullName evidence="2">CHAT domain-containing protein</fullName>
    </submittedName>
</protein>
<gene>
    <name evidence="2" type="ORF">BDZ94DRAFT_1225588</name>
</gene>
<reference evidence="2" key="1">
    <citation type="submission" date="2020-11" db="EMBL/GenBank/DDBJ databases">
        <authorList>
            <consortium name="DOE Joint Genome Institute"/>
            <person name="Ahrendt S."/>
            <person name="Riley R."/>
            <person name="Andreopoulos W."/>
            <person name="Labutti K."/>
            <person name="Pangilinan J."/>
            <person name="Ruiz-Duenas F.J."/>
            <person name="Barrasa J.M."/>
            <person name="Sanchez-Garcia M."/>
            <person name="Camarero S."/>
            <person name="Miyauchi S."/>
            <person name="Serrano A."/>
            <person name="Linde D."/>
            <person name="Babiker R."/>
            <person name="Drula E."/>
            <person name="Ayuso-Fernandez I."/>
            <person name="Pacheco R."/>
            <person name="Padilla G."/>
            <person name="Ferreira P."/>
            <person name="Barriuso J."/>
            <person name="Kellner H."/>
            <person name="Castanera R."/>
            <person name="Alfaro M."/>
            <person name="Ramirez L."/>
            <person name="Pisabarro A.G."/>
            <person name="Kuo A."/>
            <person name="Tritt A."/>
            <person name="Lipzen A."/>
            <person name="He G."/>
            <person name="Yan M."/>
            <person name="Ng V."/>
            <person name="Cullen D."/>
            <person name="Martin F."/>
            <person name="Rosso M.-N."/>
            <person name="Henrissat B."/>
            <person name="Hibbett D."/>
            <person name="Martinez A.T."/>
            <person name="Grigoriev I.V."/>
        </authorList>
    </citation>
    <scope>NUCLEOTIDE SEQUENCE</scope>
    <source>
        <strain evidence="2">CBS 247.69</strain>
    </source>
</reference>
<dbReference type="Gene3D" id="1.25.40.10">
    <property type="entry name" value="Tetratricopeptide repeat domain"/>
    <property type="match status" value="3"/>
</dbReference>
<dbReference type="SUPFAM" id="SSF81901">
    <property type="entry name" value="HCP-like"/>
    <property type="match status" value="3"/>
</dbReference>
<feature type="domain" description="CHAT" evidence="1">
    <location>
        <begin position="771"/>
        <end position="1043"/>
    </location>
</feature>
<dbReference type="Pfam" id="PF12770">
    <property type="entry name" value="CHAT"/>
    <property type="match status" value="1"/>
</dbReference>
<dbReference type="InterPro" id="IPR011990">
    <property type="entry name" value="TPR-like_helical_dom_sf"/>
</dbReference>
<organism evidence="2 3">
    <name type="scientific">Collybia nuda</name>
    <dbReference type="NCBI Taxonomy" id="64659"/>
    <lineage>
        <taxon>Eukaryota</taxon>
        <taxon>Fungi</taxon>
        <taxon>Dikarya</taxon>
        <taxon>Basidiomycota</taxon>
        <taxon>Agaricomycotina</taxon>
        <taxon>Agaricomycetes</taxon>
        <taxon>Agaricomycetidae</taxon>
        <taxon>Agaricales</taxon>
        <taxon>Tricholomatineae</taxon>
        <taxon>Clitocybaceae</taxon>
        <taxon>Collybia</taxon>
    </lineage>
</organism>
<dbReference type="OrthoDB" id="9991317at2759"/>
<accession>A0A9P5XW85</accession>
<dbReference type="InterPro" id="IPR024983">
    <property type="entry name" value="CHAT_dom"/>
</dbReference>
<dbReference type="PANTHER" id="PTHR19959">
    <property type="entry name" value="KINESIN LIGHT CHAIN"/>
    <property type="match status" value="1"/>
</dbReference>
<keyword evidence="3" id="KW-1185">Reference proteome</keyword>
<evidence type="ECO:0000313" key="3">
    <source>
        <dbReference type="Proteomes" id="UP000807353"/>
    </source>
</evidence>
<dbReference type="PANTHER" id="PTHR19959:SF119">
    <property type="entry name" value="FUNGAL LIPASE-LIKE DOMAIN-CONTAINING PROTEIN"/>
    <property type="match status" value="1"/>
</dbReference>
<comment type="caution">
    <text evidence="2">The sequence shown here is derived from an EMBL/GenBank/DDBJ whole genome shotgun (WGS) entry which is preliminary data.</text>
</comment>
<evidence type="ECO:0000259" key="1">
    <source>
        <dbReference type="Pfam" id="PF12770"/>
    </source>
</evidence>
<dbReference type="AlphaFoldDB" id="A0A9P5XW85"/>
<proteinExistence type="predicted"/>
<sequence length="1044" mass="116165">MYEDVGNLKDLEASIKYLQAAVDITSEGHPGYPSMWKNLAFSYHSKFEKMGDLKDLNVAIENCFKAASGISEDNPEFPAIYHFLGVCYRDLFKSTENPGDLEASVKYSLVAINTTPWYHPSLSSRYQSLGLTYHHLFGLTGKLEDLDATVKYCLAAVNVAPAGSPHLIFMYQTLGSSYNDRYRRLGEVSDLEAAINRLQTAEAITPKGHPDLPKIHQILGVSYNDMFDRKADLEDLDGAIRYHTLAVETIQKEHPDVAFMYHGLGVSYGQRFRRTGNFTDLEASIKYFQAAIEMTSRDHPALSHMQQSLGGSYLGRYDRLGDMKDLETAISYYLTSMELAPKGHPLLSSLHTSLGASYGHRFRRLGRLDDLDAVGNHFLAAVMETPEGHPKLSDLYHNLGLYYHDKFDKLGEPSDLEDSIKYCLKAIGVTPQGHPDLPSIYQTLGASYHEKYENLGNTEDLEEAFKSYLAAVNETPETHPALPERQTGLAQSYIHRYNSSQNTDDLNEAYKLFKSACQSQIASPPQLWDISVAFTQQKKHFTINQILEGYKAALNILPSLLWLGSSIGNRHETLVLKDVPDVISKAVSSALQVSEIQLAVTFLEQGLSTTYKQILQLRNDHKTLESHFPVLSQRLNEISVQLNSTSHSDQPVDTHSLAHEREQLISTIRQKPGFEDFLFPPNYSRLCLAAEHGPVVMLSCNNVQTDAIIILSPSVPPVHILLDNASVSTIAGYMEKLRNALNGFLIHSREFRAGRLHRIDETSSDRLLQSVVSWLWTSIVKPVFNILNQNGITHGRLWWCPSGPFTYFPLHAAAPVDNPFIQSYTPTLDTLINANEKNASIKISDIMTTVGVVKTSTSLGSWGVLPSVEKELNTVAAFFGDKSNRLQDSQATRESVLEVIQSSPWLHLACHGHQDLGQPLKSGLVLYDGKLELGQILDLNLSYAKFVYLSACETAMGDTALMNEAMHLAGGFLAAGFQGAIGTLWSMADIHGPKVAEVVYKTITEEENIPDVKMTAKGLHLAIQNLRKDGAPLHQWMPFVHLGI</sequence>
<dbReference type="EMBL" id="MU150328">
    <property type="protein sequence ID" value="KAF9458882.1"/>
    <property type="molecule type" value="Genomic_DNA"/>
</dbReference>